<name>G2XH26_VERDV</name>
<feature type="region of interest" description="Disordered" evidence="6">
    <location>
        <begin position="82"/>
        <end position="105"/>
    </location>
</feature>
<evidence type="ECO:0008006" key="10">
    <source>
        <dbReference type="Google" id="ProtNLM"/>
    </source>
</evidence>
<evidence type="ECO:0000256" key="6">
    <source>
        <dbReference type="SAM" id="MobiDB-lite"/>
    </source>
</evidence>
<dbReference type="SUPFAM" id="SSF103473">
    <property type="entry name" value="MFS general substrate transporter"/>
    <property type="match status" value="1"/>
</dbReference>
<feature type="transmembrane region" description="Helical" evidence="7">
    <location>
        <begin position="47"/>
        <end position="65"/>
    </location>
</feature>
<dbReference type="OrthoDB" id="419616at2759"/>
<keyword evidence="3 7" id="KW-0812">Transmembrane</keyword>
<dbReference type="GO" id="GO:0016020">
    <property type="term" value="C:membrane"/>
    <property type="evidence" value="ECO:0007669"/>
    <property type="project" value="UniProtKB-SubCell"/>
</dbReference>
<keyword evidence="2" id="KW-0813">Transport</keyword>
<dbReference type="eggNOG" id="ENOG502SYKW">
    <property type="taxonomic scope" value="Eukaryota"/>
</dbReference>
<evidence type="ECO:0000256" key="1">
    <source>
        <dbReference type="ARBA" id="ARBA00004141"/>
    </source>
</evidence>
<dbReference type="Pfam" id="PF07690">
    <property type="entry name" value="MFS_1"/>
    <property type="match status" value="1"/>
</dbReference>
<dbReference type="AlphaFoldDB" id="G2XH26"/>
<evidence type="ECO:0000313" key="9">
    <source>
        <dbReference type="Proteomes" id="UP000001611"/>
    </source>
</evidence>
<dbReference type="HOGENOM" id="CLU_1349818_0_0_1"/>
<dbReference type="GeneID" id="20710921"/>
<dbReference type="InParanoid" id="G2XH26"/>
<dbReference type="EMBL" id="DS572720">
    <property type="protein sequence ID" value="EGY19124.1"/>
    <property type="molecule type" value="Genomic_DNA"/>
</dbReference>
<evidence type="ECO:0000313" key="8">
    <source>
        <dbReference type="EMBL" id="EGY19124.1"/>
    </source>
</evidence>
<dbReference type="PANTHER" id="PTHR23504">
    <property type="entry name" value="MAJOR FACILITATOR SUPERFAMILY DOMAIN-CONTAINING PROTEIN 10"/>
    <property type="match status" value="1"/>
</dbReference>
<dbReference type="KEGG" id="vda:VDAG_09458"/>
<evidence type="ECO:0000256" key="7">
    <source>
        <dbReference type="SAM" id="Phobius"/>
    </source>
</evidence>
<dbReference type="Proteomes" id="UP000001611">
    <property type="component" value="Chromosome 7"/>
</dbReference>
<evidence type="ECO:0000256" key="5">
    <source>
        <dbReference type="ARBA" id="ARBA00023136"/>
    </source>
</evidence>
<keyword evidence="5 7" id="KW-0472">Membrane</keyword>
<dbReference type="RefSeq" id="XP_009656714.1">
    <property type="nucleotide sequence ID" value="XM_009658419.1"/>
</dbReference>
<dbReference type="GO" id="GO:0022857">
    <property type="term" value="F:transmembrane transporter activity"/>
    <property type="evidence" value="ECO:0007669"/>
    <property type="project" value="InterPro"/>
</dbReference>
<evidence type="ECO:0000256" key="3">
    <source>
        <dbReference type="ARBA" id="ARBA00022692"/>
    </source>
</evidence>
<evidence type="ECO:0000256" key="4">
    <source>
        <dbReference type="ARBA" id="ARBA00022989"/>
    </source>
</evidence>
<keyword evidence="9" id="KW-1185">Reference proteome</keyword>
<dbReference type="PANTHER" id="PTHR23504:SF3">
    <property type="entry name" value="MAJOR FACILITATOR SUPERFAMILY (MFS) PROFILE DOMAIN-CONTAINING PROTEIN"/>
    <property type="match status" value="1"/>
</dbReference>
<sequence length="203" mass="21986">MVQRNGNLAESDVGFYSGLVEAAFSAAQAVTLLLWGTLADRFGRRPMLLYSLAGMATGTALFGTASEISHMMLLRSLTVNDADTGEGTQSQSGSTLEDHPQGTNLMGLDTNDNHGSSEADMLRRIQQLTEEPTMEGSTDSHYIPIAELVKGTARDGEGQQGTAASVTEKSRGQFKARRSEESILSIKAADDGNFRTYYVYYER</sequence>
<dbReference type="InterPro" id="IPR036259">
    <property type="entry name" value="MFS_trans_sf"/>
</dbReference>
<dbReference type="InterPro" id="IPR011701">
    <property type="entry name" value="MFS"/>
</dbReference>
<feature type="transmembrane region" description="Helical" evidence="7">
    <location>
        <begin position="15"/>
        <end position="35"/>
    </location>
</feature>
<dbReference type="Gene3D" id="1.20.1250.20">
    <property type="entry name" value="MFS general substrate transporter like domains"/>
    <property type="match status" value="1"/>
</dbReference>
<organism evidence="8 9">
    <name type="scientific">Verticillium dahliae (strain VdLs.17 / ATCC MYA-4575 / FGSC 10137)</name>
    <name type="common">Verticillium wilt</name>
    <dbReference type="NCBI Taxonomy" id="498257"/>
    <lineage>
        <taxon>Eukaryota</taxon>
        <taxon>Fungi</taxon>
        <taxon>Dikarya</taxon>
        <taxon>Ascomycota</taxon>
        <taxon>Pezizomycotina</taxon>
        <taxon>Sordariomycetes</taxon>
        <taxon>Hypocreomycetidae</taxon>
        <taxon>Glomerellales</taxon>
        <taxon>Plectosphaerellaceae</taxon>
        <taxon>Verticillium</taxon>
    </lineage>
</organism>
<reference evidence="8 9" key="1">
    <citation type="submission" date="2008-03" db="EMBL/GenBank/DDBJ databases">
        <title>The Genome Sequence of Verticillium dahliae VdLs.17.</title>
        <authorList>
            <consortium name="The Broad Institute Genome Sequencing Platform"/>
            <person name="Ma L.-J.J."/>
            <person name="Klosterman S.J."/>
            <person name="Subbarao K."/>
            <person name="Dobinson K."/>
            <person name="Veronese P."/>
            <person name="Kang S."/>
            <person name="Gold S.E."/>
            <person name="Young S."/>
            <person name="Jaffe D."/>
            <person name="Gnerre S."/>
            <person name="Berlin A."/>
            <person name="Heiman D."/>
            <person name="Hepburn T."/>
            <person name="Sykes S."/>
            <person name="Alvarado L."/>
            <person name="Kodira C.D."/>
            <person name="Lander E."/>
            <person name="Galagan J."/>
            <person name="Nusbaum C."/>
            <person name="Birren B."/>
        </authorList>
    </citation>
    <scope>NUCLEOTIDE SEQUENCE [LARGE SCALE GENOMIC DNA]</scope>
    <source>
        <strain evidence="9">VdLs.17 / ATCC MYA-4575 / FGSC 10137</strain>
    </source>
</reference>
<evidence type="ECO:0000256" key="2">
    <source>
        <dbReference type="ARBA" id="ARBA00022448"/>
    </source>
</evidence>
<keyword evidence="4 7" id="KW-1133">Transmembrane helix</keyword>
<accession>G2XH26</accession>
<proteinExistence type="predicted"/>
<protein>
    <recommendedName>
        <fullName evidence="10">Major facilitator superfamily (MFS) profile domain-containing protein</fullName>
    </recommendedName>
</protein>
<feature type="region of interest" description="Disordered" evidence="6">
    <location>
        <begin position="153"/>
        <end position="179"/>
    </location>
</feature>
<comment type="subcellular location">
    <subcellularLocation>
        <location evidence="1">Membrane</location>
        <topology evidence="1">Multi-pass membrane protein</topology>
    </subcellularLocation>
</comment>
<feature type="compositionally biased region" description="Polar residues" evidence="6">
    <location>
        <begin position="82"/>
        <end position="95"/>
    </location>
</feature>
<gene>
    <name evidence="8" type="ORF">VDAG_09458</name>
</gene>